<evidence type="ECO:0000313" key="1">
    <source>
        <dbReference type="EMBL" id="EDY20982.1"/>
    </source>
</evidence>
<evidence type="ECO:0000313" key="2">
    <source>
        <dbReference type="Proteomes" id="UP000005824"/>
    </source>
</evidence>
<accession>B4CXI4</accession>
<dbReference type="RefSeq" id="WP_006978601.1">
    <property type="nucleotide sequence ID" value="NZ_ABVL01000003.1"/>
</dbReference>
<dbReference type="AlphaFoldDB" id="B4CXI4"/>
<dbReference type="InParanoid" id="B4CXI4"/>
<protein>
    <submittedName>
        <fullName evidence="1">Uncharacterized protein</fullName>
    </submittedName>
</protein>
<dbReference type="eggNOG" id="ENOG503318P">
    <property type="taxonomic scope" value="Bacteria"/>
</dbReference>
<organism evidence="1 2">
    <name type="scientific">Chthoniobacter flavus Ellin428</name>
    <dbReference type="NCBI Taxonomy" id="497964"/>
    <lineage>
        <taxon>Bacteria</taxon>
        <taxon>Pseudomonadati</taxon>
        <taxon>Verrucomicrobiota</taxon>
        <taxon>Spartobacteria</taxon>
        <taxon>Chthoniobacterales</taxon>
        <taxon>Chthoniobacteraceae</taxon>
        <taxon>Chthoniobacter</taxon>
    </lineage>
</organism>
<sequence length="197" mass="22263">MTDGLPTLIREELRTLAVARRYFPTWFGAGWSDDSCNLHSVGVSFWTTFGQHSGFEAVSEMPAPPLGPFAFAGSDVRSDSAWSQPASWKPRLLVEFERYAGEVDALKLRGKMQNLVLAQHRWGSTAELLILAYWTRGLASLPDHENLRRIARHGFETSERQRVDGIRSGDVLFVQFVHEPSAANHWRLQQTIERGVL</sequence>
<dbReference type="EMBL" id="ABVL01000003">
    <property type="protein sequence ID" value="EDY20982.1"/>
    <property type="molecule type" value="Genomic_DNA"/>
</dbReference>
<comment type="caution">
    <text evidence="1">The sequence shown here is derived from an EMBL/GenBank/DDBJ whole genome shotgun (WGS) entry which is preliminary data.</text>
</comment>
<keyword evidence="2" id="KW-1185">Reference proteome</keyword>
<dbReference type="Proteomes" id="UP000005824">
    <property type="component" value="Unassembled WGS sequence"/>
</dbReference>
<dbReference type="STRING" id="497964.CfE428DRAFT_1275"/>
<reference evidence="1 2" key="1">
    <citation type="journal article" date="2011" name="J. Bacteriol.">
        <title>Genome sequence of Chthoniobacter flavus Ellin428, an aerobic heterotrophic soil bacterium.</title>
        <authorList>
            <person name="Kant R."/>
            <person name="van Passel M.W."/>
            <person name="Palva A."/>
            <person name="Lucas S."/>
            <person name="Lapidus A."/>
            <person name="Glavina Del Rio T."/>
            <person name="Dalin E."/>
            <person name="Tice H."/>
            <person name="Bruce D."/>
            <person name="Goodwin L."/>
            <person name="Pitluck S."/>
            <person name="Larimer F.W."/>
            <person name="Land M.L."/>
            <person name="Hauser L."/>
            <person name="Sangwan P."/>
            <person name="de Vos W.M."/>
            <person name="Janssen P.H."/>
            <person name="Smidt H."/>
        </authorList>
    </citation>
    <scope>NUCLEOTIDE SEQUENCE [LARGE SCALE GENOMIC DNA]</scope>
    <source>
        <strain evidence="1 2">Ellin428</strain>
    </source>
</reference>
<gene>
    <name evidence="1" type="ORF">CfE428DRAFT_1275</name>
</gene>
<proteinExistence type="predicted"/>
<name>B4CXI4_9BACT</name>